<keyword evidence="2" id="KW-1185">Reference proteome</keyword>
<comment type="caution">
    <text evidence="1">The sequence shown here is derived from an EMBL/GenBank/DDBJ whole genome shotgun (WGS) entry which is preliminary data.</text>
</comment>
<evidence type="ECO:0000313" key="2">
    <source>
        <dbReference type="Proteomes" id="UP001056120"/>
    </source>
</evidence>
<name>A0ACB9GLP6_9ASTR</name>
<evidence type="ECO:0000313" key="1">
    <source>
        <dbReference type="EMBL" id="KAI3784322.1"/>
    </source>
</evidence>
<organism evidence="1 2">
    <name type="scientific">Smallanthus sonchifolius</name>
    <dbReference type="NCBI Taxonomy" id="185202"/>
    <lineage>
        <taxon>Eukaryota</taxon>
        <taxon>Viridiplantae</taxon>
        <taxon>Streptophyta</taxon>
        <taxon>Embryophyta</taxon>
        <taxon>Tracheophyta</taxon>
        <taxon>Spermatophyta</taxon>
        <taxon>Magnoliopsida</taxon>
        <taxon>eudicotyledons</taxon>
        <taxon>Gunneridae</taxon>
        <taxon>Pentapetalae</taxon>
        <taxon>asterids</taxon>
        <taxon>campanulids</taxon>
        <taxon>Asterales</taxon>
        <taxon>Asteraceae</taxon>
        <taxon>Asteroideae</taxon>
        <taxon>Heliantheae alliance</taxon>
        <taxon>Millerieae</taxon>
        <taxon>Smallanthus</taxon>
    </lineage>
</organism>
<proteinExistence type="predicted"/>
<dbReference type="Proteomes" id="UP001056120">
    <property type="component" value="Linkage Group LG14"/>
</dbReference>
<reference evidence="2" key="1">
    <citation type="journal article" date="2022" name="Mol. Ecol. Resour.">
        <title>The genomes of chicory, endive, great burdock and yacon provide insights into Asteraceae palaeo-polyploidization history and plant inulin production.</title>
        <authorList>
            <person name="Fan W."/>
            <person name="Wang S."/>
            <person name="Wang H."/>
            <person name="Wang A."/>
            <person name="Jiang F."/>
            <person name="Liu H."/>
            <person name="Zhao H."/>
            <person name="Xu D."/>
            <person name="Zhang Y."/>
        </authorList>
    </citation>
    <scope>NUCLEOTIDE SEQUENCE [LARGE SCALE GENOMIC DNA]</scope>
    <source>
        <strain evidence="2">cv. Yunnan</strain>
    </source>
</reference>
<reference evidence="1 2" key="2">
    <citation type="journal article" date="2022" name="Mol. Ecol. Resour.">
        <title>The genomes of chicory, endive, great burdock and yacon provide insights into Asteraceae paleo-polyploidization history and plant inulin production.</title>
        <authorList>
            <person name="Fan W."/>
            <person name="Wang S."/>
            <person name="Wang H."/>
            <person name="Wang A."/>
            <person name="Jiang F."/>
            <person name="Liu H."/>
            <person name="Zhao H."/>
            <person name="Xu D."/>
            <person name="Zhang Y."/>
        </authorList>
    </citation>
    <scope>NUCLEOTIDE SEQUENCE [LARGE SCALE GENOMIC DNA]</scope>
    <source>
        <strain evidence="2">cv. Yunnan</strain>
        <tissue evidence="1">Leaves</tissue>
    </source>
</reference>
<dbReference type="EMBL" id="CM042031">
    <property type="protein sequence ID" value="KAI3784322.1"/>
    <property type="molecule type" value="Genomic_DNA"/>
</dbReference>
<gene>
    <name evidence="1" type="ORF">L1987_43420</name>
</gene>
<sequence>MWRSIIDGLYVPMVASADSGGPSVPKEASKYSEEDIKKMEVDFKALGAIQMCLPNEVFHNFREYKTAKELWEALEKMFAGYEEVKENRRDILKQYCWTLYTVSIRRTDNLKTLKMTELFGMLKTYELEMIQDRERSSEDLECFHPDDLEEMDIQHSYAMLSLRAKRFYSRTRRPIPSNNSNTRVGLDKSKLRCYNCNQLGHFARECKAPKVNPVAAQPRQTHQSQAGNNQALMADTKEIPPQIDDLLVKLKAARAKLAKQKVHVDKYEFASKKLQRLLDAQIHEKVTAGLGYQAEKTYKSVPPPADYVAIHEPNFNHTKLDHANRNLDPSKEETVVQECNTSTESESTCSESTETSEATLLPTYEVILKTTKSGRVIQTNGQSPFIPSIPVTQLTKQIKISYPPKGRKLIIEKGQSSTSTNHQATNHERCLTSVMHLERELHMDKIAKSCFVCGKYNHTASTCFYYLQQQRNLKQQAFEKTNKNKKVRSYKTKTTNFRKSLSPPRKKIPKAQQSCIICGESNHFAANCTFNPFNQLSQSSSAATVKILPRQKPVYRRTPTEKLTFNRKVKKEKQVIVVEPSKAIKDAADQFKLKNMKNKSKSTGATKFAADQSKPSRAIKFAADQLKPAATKFAADQSKPSAANLKIQKELLAAKVTSAADREKGSGKLIQQWKSKSTPSSSQSIIIGSIECQHNDDFGPKTHSPKSDSKRGSVTGQGTVSNERMRFEKVNFVKELEFNLMSVSQICDQKHWMLFTDKECFVLSPRLSKPPREKILLTAKRKDNLYVLDMNEVSPFGSVSCFLSKASVDESDLWHRRLSHVNVKAINKLVKGNLVRGLPDKEFQLEDHYIACLKGKQHKSSHKPKTLN</sequence>
<protein>
    <submittedName>
        <fullName evidence="1">Uncharacterized protein</fullName>
    </submittedName>
</protein>
<accession>A0ACB9GLP6</accession>